<protein>
    <submittedName>
        <fullName evidence="3">Uncharacterized protein</fullName>
    </submittedName>
</protein>
<evidence type="ECO:0000313" key="4">
    <source>
        <dbReference type="Proteomes" id="UP000311919"/>
    </source>
</evidence>
<evidence type="ECO:0000256" key="1">
    <source>
        <dbReference type="SAM" id="MobiDB-lite"/>
    </source>
</evidence>
<evidence type="ECO:0000256" key="2">
    <source>
        <dbReference type="SAM" id="SignalP"/>
    </source>
</evidence>
<keyword evidence="2" id="KW-0732">Signal</keyword>
<dbReference type="AlphaFoldDB" id="A0A4Z2CKF5"/>
<feature type="signal peptide" evidence="2">
    <location>
        <begin position="1"/>
        <end position="16"/>
    </location>
</feature>
<reference evidence="3 4" key="1">
    <citation type="submission" date="2019-03" db="EMBL/GenBank/DDBJ databases">
        <title>An improved genome assembly of the fluke Schistosoma japonicum.</title>
        <authorList>
            <person name="Hu W."/>
            <person name="Luo F."/>
            <person name="Yin M."/>
            <person name="Mo X."/>
            <person name="Sun C."/>
            <person name="Wu Q."/>
            <person name="Zhu B."/>
            <person name="Xiang M."/>
            <person name="Wang J."/>
            <person name="Wang Y."/>
            <person name="Zhang T."/>
            <person name="Xu B."/>
            <person name="Zheng H."/>
            <person name="Feng Z."/>
        </authorList>
    </citation>
    <scope>NUCLEOTIDE SEQUENCE [LARGE SCALE GENOMIC DNA]</scope>
    <source>
        <strain evidence="3">HuSjv2</strain>
        <tissue evidence="3">Worms</tissue>
    </source>
</reference>
<comment type="caution">
    <text evidence="3">The sequence shown here is derived from an EMBL/GenBank/DDBJ whole genome shotgun (WGS) entry which is preliminary data.</text>
</comment>
<feature type="chain" id="PRO_5021310771" evidence="2">
    <location>
        <begin position="17"/>
        <end position="176"/>
    </location>
</feature>
<proteinExistence type="predicted"/>
<feature type="compositionally biased region" description="Low complexity" evidence="1">
    <location>
        <begin position="77"/>
        <end position="103"/>
    </location>
</feature>
<dbReference type="Proteomes" id="UP000311919">
    <property type="component" value="Unassembled WGS sequence"/>
</dbReference>
<accession>A0A4Z2CKF5</accession>
<organism evidence="3 4">
    <name type="scientific">Schistosoma japonicum</name>
    <name type="common">Blood fluke</name>
    <dbReference type="NCBI Taxonomy" id="6182"/>
    <lineage>
        <taxon>Eukaryota</taxon>
        <taxon>Metazoa</taxon>
        <taxon>Spiralia</taxon>
        <taxon>Lophotrochozoa</taxon>
        <taxon>Platyhelminthes</taxon>
        <taxon>Trematoda</taxon>
        <taxon>Digenea</taxon>
        <taxon>Strigeidida</taxon>
        <taxon>Schistosomatoidea</taxon>
        <taxon>Schistosomatidae</taxon>
        <taxon>Schistosoma</taxon>
    </lineage>
</organism>
<evidence type="ECO:0000313" key="3">
    <source>
        <dbReference type="EMBL" id="TNN04763.1"/>
    </source>
</evidence>
<name>A0A4Z2CKF5_SCHJA</name>
<dbReference type="EMBL" id="SKCS01000981">
    <property type="protein sequence ID" value="TNN04763.1"/>
    <property type="molecule type" value="Genomic_DNA"/>
</dbReference>
<sequence>MLLILIILNEVDYVEDDRRNGDREWEEASKAADKSNEEVKIGSEGRDGYFVVCDDDDSGNNFIEDSNEGDDIIDVNNDNANNNISNNHNDNSNNNNGNIDNGSHSIDSSISGRHNHIRNLNYLSDIDYVGYHMNEIIKNGCSNIVCEFDIEDDDEFLKEAGILLLLILLFIPLCIY</sequence>
<keyword evidence="4" id="KW-1185">Reference proteome</keyword>
<gene>
    <name evidence="3" type="ORF">EWB00_011376</name>
</gene>
<feature type="region of interest" description="Disordered" evidence="1">
    <location>
        <begin position="77"/>
        <end position="105"/>
    </location>
</feature>